<evidence type="ECO:0000313" key="3">
    <source>
        <dbReference type="Proteomes" id="UP000829401"/>
    </source>
</evidence>
<dbReference type="RefSeq" id="WP_152498885.1">
    <property type="nucleotide sequence ID" value="NZ_AURB01000200.1"/>
</dbReference>
<organism evidence="2 3">
    <name type="scientific">Alicyclobacillus acidoterrestris (strain ATCC 49025 / DSM 3922 / CIP 106132 / NCIMB 13137 / GD3B)</name>
    <dbReference type="NCBI Taxonomy" id="1356854"/>
    <lineage>
        <taxon>Bacteria</taxon>
        <taxon>Bacillati</taxon>
        <taxon>Bacillota</taxon>
        <taxon>Bacilli</taxon>
        <taxon>Bacillales</taxon>
        <taxon>Alicyclobacillaceae</taxon>
        <taxon>Alicyclobacillus</taxon>
    </lineage>
</organism>
<dbReference type="AlphaFoldDB" id="A0A9E6ZEC0"/>
<feature type="transmembrane region" description="Helical" evidence="1">
    <location>
        <begin position="172"/>
        <end position="193"/>
    </location>
</feature>
<feature type="transmembrane region" description="Helical" evidence="1">
    <location>
        <begin position="20"/>
        <end position="40"/>
    </location>
</feature>
<name>A0A9E6ZEC0_ALIAG</name>
<evidence type="ECO:0000313" key="2">
    <source>
        <dbReference type="EMBL" id="UNO47790.1"/>
    </source>
</evidence>
<sequence>MHRRQLYADKHASAIRNERLTALAGAVLFILIVTELVITANLHTLISVHIFVGILLSGPLVVKMFSTGYRFFRFYTNSPTFVRKGPPNIWLRILAPFLVFITILVFISGWGLAVAGPTHMGLFLKIHAASVALWLPLLAVHVYAYLRKVPRLIASDWTSQPAERVSGHLSRLWTNMAAILVGIVAAIFMIPVSSPWNHWRITRGIPSPLILGLFAALFAVFIAVPILRSNSRKK</sequence>
<proteinExistence type="predicted"/>
<feature type="transmembrane region" description="Helical" evidence="1">
    <location>
        <begin position="205"/>
        <end position="227"/>
    </location>
</feature>
<dbReference type="Proteomes" id="UP000829401">
    <property type="component" value="Chromosome"/>
</dbReference>
<dbReference type="KEGG" id="aaco:K1I37_13980"/>
<feature type="transmembrane region" description="Helical" evidence="1">
    <location>
        <begin position="126"/>
        <end position="146"/>
    </location>
</feature>
<reference evidence="3" key="1">
    <citation type="journal article" date="2022" name="G3 (Bethesda)">
        <title>Unveiling the complete genome sequence of Alicyclobacillus acidoterrestris DSM 3922T, a taint-producing strain.</title>
        <authorList>
            <person name="Leonardo I.C."/>
            <person name="Barreto Crespo M.T."/>
            <person name="Gaspar F.B."/>
        </authorList>
    </citation>
    <scope>NUCLEOTIDE SEQUENCE [LARGE SCALE GENOMIC DNA]</scope>
    <source>
        <strain evidence="3">DSM 3922</strain>
    </source>
</reference>
<keyword evidence="1" id="KW-0472">Membrane</keyword>
<dbReference type="EMBL" id="CP080467">
    <property type="protein sequence ID" value="UNO47790.1"/>
    <property type="molecule type" value="Genomic_DNA"/>
</dbReference>
<feature type="transmembrane region" description="Helical" evidence="1">
    <location>
        <begin position="46"/>
        <end position="72"/>
    </location>
</feature>
<feature type="transmembrane region" description="Helical" evidence="1">
    <location>
        <begin position="93"/>
        <end position="114"/>
    </location>
</feature>
<keyword evidence="1" id="KW-1133">Transmembrane helix</keyword>
<evidence type="ECO:0000256" key="1">
    <source>
        <dbReference type="SAM" id="Phobius"/>
    </source>
</evidence>
<accession>A0A9E6ZEC0</accession>
<keyword evidence="3" id="KW-1185">Reference proteome</keyword>
<gene>
    <name evidence="2" type="ORF">K1I37_13980</name>
</gene>
<protein>
    <recommendedName>
        <fullName evidence="4">DUF4405 domain-containing protein</fullName>
    </recommendedName>
</protein>
<evidence type="ECO:0008006" key="4">
    <source>
        <dbReference type="Google" id="ProtNLM"/>
    </source>
</evidence>
<keyword evidence="1" id="KW-0812">Transmembrane</keyword>
<dbReference type="OrthoDB" id="2376657at2"/>